<evidence type="ECO:0000259" key="3">
    <source>
        <dbReference type="PROSITE" id="PS50405"/>
    </source>
</evidence>
<evidence type="ECO:0000313" key="4">
    <source>
        <dbReference type="EMBL" id="KAL1504446.1"/>
    </source>
</evidence>
<accession>A0AB34ISN9</accession>
<dbReference type="SUPFAM" id="SSF48452">
    <property type="entry name" value="TPR-like"/>
    <property type="match status" value="1"/>
</dbReference>
<evidence type="ECO:0000256" key="1">
    <source>
        <dbReference type="SAM" id="Phobius"/>
    </source>
</evidence>
<dbReference type="InterPro" id="IPR036249">
    <property type="entry name" value="Thioredoxin-like_sf"/>
</dbReference>
<dbReference type="Pfam" id="PF02798">
    <property type="entry name" value="GST_N"/>
    <property type="match status" value="1"/>
</dbReference>
<organism evidence="4 5">
    <name type="scientific">Prymnesium parvum</name>
    <name type="common">Toxic golden alga</name>
    <dbReference type="NCBI Taxonomy" id="97485"/>
    <lineage>
        <taxon>Eukaryota</taxon>
        <taxon>Haptista</taxon>
        <taxon>Haptophyta</taxon>
        <taxon>Prymnesiophyceae</taxon>
        <taxon>Prymnesiales</taxon>
        <taxon>Prymnesiaceae</taxon>
        <taxon>Prymnesium</taxon>
    </lineage>
</organism>
<dbReference type="Gene3D" id="1.20.58.320">
    <property type="entry name" value="TPR-like"/>
    <property type="match status" value="1"/>
</dbReference>
<evidence type="ECO:0000259" key="2">
    <source>
        <dbReference type="PROSITE" id="PS50404"/>
    </source>
</evidence>
<keyword evidence="1" id="KW-0812">Transmembrane</keyword>
<dbReference type="GO" id="GO:0006749">
    <property type="term" value="P:glutathione metabolic process"/>
    <property type="evidence" value="ECO:0007669"/>
    <property type="project" value="TreeGrafter"/>
</dbReference>
<dbReference type="PROSITE" id="PS50405">
    <property type="entry name" value="GST_CTER"/>
    <property type="match status" value="1"/>
</dbReference>
<keyword evidence="5" id="KW-1185">Reference proteome</keyword>
<dbReference type="InterPro" id="IPR040079">
    <property type="entry name" value="Glutathione_S-Trfase"/>
</dbReference>
<evidence type="ECO:0008006" key="6">
    <source>
        <dbReference type="Google" id="ProtNLM"/>
    </source>
</evidence>
<dbReference type="SFLD" id="SFLDS00019">
    <property type="entry name" value="Glutathione_Transferase_(cytos"/>
    <property type="match status" value="1"/>
</dbReference>
<dbReference type="Gene3D" id="1.20.1050.10">
    <property type="match status" value="1"/>
</dbReference>
<dbReference type="PANTHER" id="PTHR11571:SF230">
    <property type="entry name" value="GLUTATHIONE TRANSFERASE"/>
    <property type="match status" value="1"/>
</dbReference>
<sequence length="471" mass="51089">MDPTSLPEDASPEDVLAFWFGPADADTASRAYLTSRMPRWFGGADLMFDIAQRGMRPLIARVARAELAEPAWHTPRGLLAQILVLDQINRSAHRGTAAAFAHDAAACRLARRLAEGGGFETLAPVHRFFVCIALSHSEQLADSELHVALAARLGDATGYFASLDGFPHEHYETVARFGRFPHRNALLGRPSTPEEAAWLASPSCPAWARSHARAALHYFDGRGLADPIRFLLEFCLVPYEEPTVTTRADFDALRASGRLAFGQVPLLELDGTPLVQTQAILRYVAAKKGLAGGGAAEAAAADMVVNGVLDARMALIVAPFSETPAAALAAFFGARLPRLAAHLEAIFARHAGPYACGASLTYADVVLLECLTYAADVYDGELRQLLREYPRVLAHHARMRSFDHMKEFLQSERRKPPPDAAYVRRTCEILGRPCPAYAQARAPMASRRLWAVGAAAAAAAGAMAWIAMRKK</sequence>
<dbReference type="InterPro" id="IPR004046">
    <property type="entry name" value="GST_C"/>
</dbReference>
<keyword evidence="1" id="KW-0472">Membrane</keyword>
<dbReference type="GO" id="GO:0004364">
    <property type="term" value="F:glutathione transferase activity"/>
    <property type="evidence" value="ECO:0007669"/>
    <property type="project" value="TreeGrafter"/>
</dbReference>
<name>A0AB34ISN9_PRYPA</name>
<dbReference type="AlphaFoldDB" id="A0AB34ISN9"/>
<dbReference type="Pfam" id="PF14497">
    <property type="entry name" value="GST_C_3"/>
    <property type="match status" value="1"/>
</dbReference>
<dbReference type="InterPro" id="IPR050213">
    <property type="entry name" value="GST_superfamily"/>
</dbReference>
<dbReference type="Pfam" id="PF06041">
    <property type="entry name" value="DUF924"/>
    <property type="match status" value="1"/>
</dbReference>
<comment type="caution">
    <text evidence="4">The sequence shown here is derived from an EMBL/GenBank/DDBJ whole genome shotgun (WGS) entry which is preliminary data.</text>
</comment>
<dbReference type="SUPFAM" id="SSF52833">
    <property type="entry name" value="Thioredoxin-like"/>
    <property type="match status" value="1"/>
</dbReference>
<dbReference type="Gene3D" id="1.25.40.10">
    <property type="entry name" value="Tetratricopeptide repeat domain"/>
    <property type="match status" value="1"/>
</dbReference>
<gene>
    <name evidence="4" type="ORF">AB1Y20_010852</name>
</gene>
<dbReference type="InterPro" id="IPR010987">
    <property type="entry name" value="Glutathione-S-Trfase_C-like"/>
</dbReference>
<proteinExistence type="predicted"/>
<dbReference type="PANTHER" id="PTHR11571">
    <property type="entry name" value="GLUTATHIONE S-TRANSFERASE"/>
    <property type="match status" value="1"/>
</dbReference>
<dbReference type="EMBL" id="JBGBPQ010000020">
    <property type="protein sequence ID" value="KAL1504446.1"/>
    <property type="molecule type" value="Genomic_DNA"/>
</dbReference>
<feature type="domain" description="GST N-terminal" evidence="2">
    <location>
        <begin position="212"/>
        <end position="292"/>
    </location>
</feature>
<dbReference type="PROSITE" id="PS50404">
    <property type="entry name" value="GST_NTER"/>
    <property type="match status" value="1"/>
</dbReference>
<keyword evidence="1" id="KW-1133">Transmembrane helix</keyword>
<feature type="domain" description="GST C-terminal" evidence="3">
    <location>
        <begin position="294"/>
        <end position="418"/>
    </location>
</feature>
<feature type="transmembrane region" description="Helical" evidence="1">
    <location>
        <begin position="449"/>
        <end position="468"/>
    </location>
</feature>
<dbReference type="InterPro" id="IPR010323">
    <property type="entry name" value="DUF924"/>
</dbReference>
<dbReference type="InterPro" id="IPR011990">
    <property type="entry name" value="TPR-like_helical_dom_sf"/>
</dbReference>
<reference evidence="4 5" key="1">
    <citation type="journal article" date="2024" name="Science">
        <title>Giant polyketide synthase enzymes in the biosynthesis of giant marine polyether toxins.</title>
        <authorList>
            <person name="Fallon T.R."/>
            <person name="Shende V.V."/>
            <person name="Wierzbicki I.H."/>
            <person name="Pendleton A.L."/>
            <person name="Watervoot N.F."/>
            <person name="Auber R.P."/>
            <person name="Gonzalez D.J."/>
            <person name="Wisecaver J.H."/>
            <person name="Moore B.S."/>
        </authorList>
    </citation>
    <scope>NUCLEOTIDE SEQUENCE [LARGE SCALE GENOMIC DNA]</scope>
    <source>
        <strain evidence="4 5">12B1</strain>
    </source>
</reference>
<protein>
    <recommendedName>
        <fullName evidence="6">Glutathione transferase</fullName>
    </recommendedName>
</protein>
<evidence type="ECO:0000313" key="5">
    <source>
        <dbReference type="Proteomes" id="UP001515480"/>
    </source>
</evidence>
<dbReference type="InterPro" id="IPR036282">
    <property type="entry name" value="Glutathione-S-Trfase_C_sf"/>
</dbReference>
<dbReference type="SUPFAM" id="SSF47616">
    <property type="entry name" value="GST C-terminal domain-like"/>
    <property type="match status" value="1"/>
</dbReference>
<dbReference type="Proteomes" id="UP001515480">
    <property type="component" value="Unassembled WGS sequence"/>
</dbReference>
<dbReference type="Gene3D" id="3.40.30.10">
    <property type="entry name" value="Glutaredoxin"/>
    <property type="match status" value="1"/>
</dbReference>
<dbReference type="InterPro" id="IPR004045">
    <property type="entry name" value="Glutathione_S-Trfase_N"/>
</dbReference>